<feature type="transmembrane region" description="Helical" evidence="9">
    <location>
        <begin position="275"/>
        <end position="295"/>
    </location>
</feature>
<organism evidence="12 13">
    <name type="scientific">Amblyomma americanum</name>
    <name type="common">Lone star tick</name>
    <dbReference type="NCBI Taxonomy" id="6943"/>
    <lineage>
        <taxon>Eukaryota</taxon>
        <taxon>Metazoa</taxon>
        <taxon>Ecdysozoa</taxon>
        <taxon>Arthropoda</taxon>
        <taxon>Chelicerata</taxon>
        <taxon>Arachnida</taxon>
        <taxon>Acari</taxon>
        <taxon>Parasitiformes</taxon>
        <taxon>Ixodida</taxon>
        <taxon>Ixodoidea</taxon>
        <taxon>Ixodidae</taxon>
        <taxon>Amblyomminae</taxon>
        <taxon>Amblyomma</taxon>
    </lineage>
</organism>
<sequence>MPSRLVEHALFPDSSRFPELDTPNESEQDLEEDPSQDELLAPSMTGKGAKPTELVAAQAAKDPVPKTPAAETAGNKSKVAKTAAPKAPAAKVIGSKTSGDETGATTSVGTSAKTYAVRSAATKTFVAKPTEGKSEATKAAVANAPTAATTSTRIPPWKTAVSKSPGPPQAKTIRSDREPTSEGWFTASPDQDHDNGPPSWDRSSSLMMTVGSLGDLSTVPEGYNGGEGLGTDKSLWDFTATSGGFPSASSTFTKHTAPRIHRESNIKQLCWECTVVTVVSVLIAFFVVAVVVELIPSNKHRRYRGEVGGRQLPSDIDSTRRRRGIDELPTVVSKPAMTTYPRVQPTGKPVFTLADYEETKVPGGEATPAFECDTEACRWQSRLVDEKLDFRVNPCIDFYGYVCSGAWEHNGDLPYRAEGRSFVIRETTRYLQEHLHSMPAAAVANPDHGEHSFLDHSSLVLNACLNNTATKDVTQWDGVRGLLRAVGLADWPYDEPPQLAPQQPFRLDKVLKLIDRQLAVFPIFYVVLRKLLDSGSYVLHLDAPRSFLFVQYEMQRNNGSLPYNEIIRQVLTLWKTLSNSNALAEDVTRFESQLLEASQPFNKAAWKKDVTYPVKKFPRLPKLRVDAYLSHLRKGDEGEVVVLNPVYASKLYAILRTNTPRTILNFLGVQVVVAVAPLLPQESIPRDLIRIGYPSFQHSIDPRTQSCFHLVNRLFPHGFRWILRDIVAKNTDLDRQWAVTTKSMVTSLAHTFRTGTTWMQSPDTTNAIKRLKALRVGYLAGQEREEDIDHYYASVKANYRPDNLVSYYGELLSQSLEKYWTSSPDGANYDARFSERSTELDSEWTRSPDSTLRLYLTSSSVASASLVTRANYPSTLFSLLAADVTRALFLASMDDPQWSSWTQDRFQALQYCLLRRYKRGVRKANVSAANARDFLADILADNAAVKPLMAAFRHFSRGALFVPGRRSAGLTITQLFFVNYAAGFCAPKSEEARVRERMQYRIGLPPSTRVNLALLDLKEFRDAFNCSHQLGASRCPVWNRDGKDSLADVDGREG</sequence>
<keyword evidence="3" id="KW-0645">Protease</keyword>
<reference evidence="12 13" key="1">
    <citation type="journal article" date="2023" name="Arcadia Sci">
        <title>De novo assembly of a long-read Amblyomma americanum tick genome.</title>
        <authorList>
            <person name="Chou S."/>
            <person name="Poskanzer K.E."/>
            <person name="Rollins M."/>
            <person name="Thuy-Boun P.S."/>
        </authorList>
    </citation>
    <scope>NUCLEOTIDE SEQUENCE [LARGE SCALE GENOMIC DNA]</scope>
    <source>
        <strain evidence="12">F_SG_1</strain>
        <tissue evidence="12">Salivary glands</tissue>
    </source>
</reference>
<feature type="region of interest" description="Disordered" evidence="8">
    <location>
        <begin position="128"/>
        <end position="204"/>
    </location>
</feature>
<dbReference type="InterPro" id="IPR018497">
    <property type="entry name" value="Peptidase_M13_C"/>
</dbReference>
<dbReference type="InterPro" id="IPR000718">
    <property type="entry name" value="Peptidase_M13"/>
</dbReference>
<evidence type="ECO:0000259" key="10">
    <source>
        <dbReference type="Pfam" id="PF01431"/>
    </source>
</evidence>
<keyword evidence="13" id="KW-1185">Reference proteome</keyword>
<evidence type="ECO:0000313" key="12">
    <source>
        <dbReference type="EMBL" id="KAK8757763.1"/>
    </source>
</evidence>
<feature type="compositionally biased region" description="Acidic residues" evidence="8">
    <location>
        <begin position="22"/>
        <end position="36"/>
    </location>
</feature>
<dbReference type="GO" id="GO:0005886">
    <property type="term" value="C:plasma membrane"/>
    <property type="evidence" value="ECO:0007669"/>
    <property type="project" value="TreeGrafter"/>
</dbReference>
<feature type="compositionally biased region" description="Low complexity" evidence="8">
    <location>
        <begin position="137"/>
        <end position="152"/>
    </location>
</feature>
<keyword evidence="9" id="KW-1133">Transmembrane helix</keyword>
<dbReference type="GO" id="GO:0016485">
    <property type="term" value="P:protein processing"/>
    <property type="evidence" value="ECO:0007669"/>
    <property type="project" value="TreeGrafter"/>
</dbReference>
<dbReference type="GO" id="GO:0046872">
    <property type="term" value="F:metal ion binding"/>
    <property type="evidence" value="ECO:0007669"/>
    <property type="project" value="UniProtKB-KW"/>
</dbReference>
<keyword evidence="5" id="KW-0378">Hydrolase</keyword>
<dbReference type="SUPFAM" id="SSF55486">
    <property type="entry name" value="Metalloproteases ('zincins'), catalytic domain"/>
    <property type="match status" value="2"/>
</dbReference>
<dbReference type="InterPro" id="IPR024079">
    <property type="entry name" value="MetalloPept_cat_dom_sf"/>
</dbReference>
<evidence type="ECO:0000259" key="11">
    <source>
        <dbReference type="Pfam" id="PF05649"/>
    </source>
</evidence>
<comment type="cofactor">
    <cofactor evidence="1">
        <name>Zn(2+)</name>
        <dbReference type="ChEBI" id="CHEBI:29105"/>
    </cofactor>
</comment>
<feature type="domain" description="Peptidase M13 N-terminal" evidence="11">
    <location>
        <begin position="394"/>
        <end position="776"/>
    </location>
</feature>
<feature type="compositionally biased region" description="Low complexity" evidence="8">
    <location>
        <begin position="80"/>
        <end position="92"/>
    </location>
</feature>
<dbReference type="GO" id="GO:0004222">
    <property type="term" value="F:metalloendopeptidase activity"/>
    <property type="evidence" value="ECO:0007669"/>
    <property type="project" value="InterPro"/>
</dbReference>
<evidence type="ECO:0000313" key="13">
    <source>
        <dbReference type="Proteomes" id="UP001321473"/>
    </source>
</evidence>
<dbReference type="Gene3D" id="1.10.1380.10">
    <property type="entry name" value="Neutral endopeptidase , domain2"/>
    <property type="match status" value="1"/>
</dbReference>
<comment type="similarity">
    <text evidence="2">Belongs to the peptidase M13 family.</text>
</comment>
<keyword evidence="6" id="KW-0862">Zinc</keyword>
<dbReference type="PANTHER" id="PTHR11733:SF241">
    <property type="entry name" value="GH26575P-RELATED"/>
    <property type="match status" value="1"/>
</dbReference>
<feature type="domain" description="Peptidase M13 C-terminal" evidence="10">
    <location>
        <begin position="901"/>
        <end position="1028"/>
    </location>
</feature>
<evidence type="ECO:0000256" key="7">
    <source>
        <dbReference type="ARBA" id="ARBA00023049"/>
    </source>
</evidence>
<keyword evidence="9" id="KW-0812">Transmembrane</keyword>
<name>A0AAQ4D5M3_AMBAM</name>
<dbReference type="Pfam" id="PF01431">
    <property type="entry name" value="Peptidase_M13"/>
    <property type="match status" value="1"/>
</dbReference>
<evidence type="ECO:0000256" key="5">
    <source>
        <dbReference type="ARBA" id="ARBA00022801"/>
    </source>
</evidence>
<evidence type="ECO:0000256" key="6">
    <source>
        <dbReference type="ARBA" id="ARBA00022833"/>
    </source>
</evidence>
<keyword evidence="7" id="KW-0482">Metalloprotease</keyword>
<evidence type="ECO:0008006" key="14">
    <source>
        <dbReference type="Google" id="ProtNLM"/>
    </source>
</evidence>
<keyword evidence="4" id="KW-0479">Metal-binding</keyword>
<dbReference type="EMBL" id="JARKHS020034834">
    <property type="protein sequence ID" value="KAK8757763.1"/>
    <property type="molecule type" value="Genomic_DNA"/>
</dbReference>
<protein>
    <recommendedName>
        <fullName evidence="14">M13 family peptidase</fullName>
    </recommendedName>
</protein>
<dbReference type="Gene3D" id="3.40.390.10">
    <property type="entry name" value="Collagenase (Catalytic Domain)"/>
    <property type="match status" value="2"/>
</dbReference>
<gene>
    <name evidence="12" type="ORF">V5799_004606</name>
</gene>
<evidence type="ECO:0000256" key="2">
    <source>
        <dbReference type="ARBA" id="ARBA00007357"/>
    </source>
</evidence>
<keyword evidence="9" id="KW-0472">Membrane</keyword>
<accession>A0AAQ4D5M3</accession>
<dbReference type="InterPro" id="IPR042089">
    <property type="entry name" value="Peptidase_M13_dom_2"/>
</dbReference>
<evidence type="ECO:0000256" key="9">
    <source>
        <dbReference type="SAM" id="Phobius"/>
    </source>
</evidence>
<dbReference type="Pfam" id="PF05649">
    <property type="entry name" value="Peptidase_M13_N"/>
    <property type="match status" value="1"/>
</dbReference>
<feature type="region of interest" description="Disordered" evidence="8">
    <location>
        <begin position="1"/>
        <end position="107"/>
    </location>
</feature>
<proteinExistence type="inferred from homology"/>
<evidence type="ECO:0000256" key="4">
    <source>
        <dbReference type="ARBA" id="ARBA00022723"/>
    </source>
</evidence>
<dbReference type="AlphaFoldDB" id="A0AAQ4D5M3"/>
<evidence type="ECO:0000256" key="3">
    <source>
        <dbReference type="ARBA" id="ARBA00022670"/>
    </source>
</evidence>
<dbReference type="InterPro" id="IPR008753">
    <property type="entry name" value="Peptidase_M13_N"/>
</dbReference>
<evidence type="ECO:0000256" key="8">
    <source>
        <dbReference type="SAM" id="MobiDB-lite"/>
    </source>
</evidence>
<dbReference type="PANTHER" id="PTHR11733">
    <property type="entry name" value="ZINC METALLOPROTEASE FAMILY M13 NEPRILYSIN-RELATED"/>
    <property type="match status" value="1"/>
</dbReference>
<evidence type="ECO:0000256" key="1">
    <source>
        <dbReference type="ARBA" id="ARBA00001947"/>
    </source>
</evidence>
<dbReference type="PROSITE" id="PS51885">
    <property type="entry name" value="NEPRILYSIN"/>
    <property type="match status" value="1"/>
</dbReference>
<dbReference type="Proteomes" id="UP001321473">
    <property type="component" value="Unassembled WGS sequence"/>
</dbReference>
<comment type="caution">
    <text evidence="12">The sequence shown here is derived from an EMBL/GenBank/DDBJ whole genome shotgun (WGS) entry which is preliminary data.</text>
</comment>